<dbReference type="InterPro" id="IPR007248">
    <property type="entry name" value="Mpv17_PMP22"/>
</dbReference>
<keyword evidence="3 7" id="KW-0812">Transmembrane</keyword>
<evidence type="ECO:0000256" key="3">
    <source>
        <dbReference type="ARBA" id="ARBA00022692"/>
    </source>
</evidence>
<organism evidence="8 9">
    <name type="scientific">Drosophila hydei</name>
    <name type="common">Fruit fly</name>
    <dbReference type="NCBI Taxonomy" id="7224"/>
    <lineage>
        <taxon>Eukaryota</taxon>
        <taxon>Metazoa</taxon>
        <taxon>Ecdysozoa</taxon>
        <taxon>Arthropoda</taxon>
        <taxon>Hexapoda</taxon>
        <taxon>Insecta</taxon>
        <taxon>Pterygota</taxon>
        <taxon>Neoptera</taxon>
        <taxon>Endopterygota</taxon>
        <taxon>Diptera</taxon>
        <taxon>Brachycera</taxon>
        <taxon>Muscomorpha</taxon>
        <taxon>Ephydroidea</taxon>
        <taxon>Drosophilidae</taxon>
        <taxon>Drosophila</taxon>
    </lineage>
</organism>
<dbReference type="KEGG" id="dhe:111594275"/>
<accession>A0A6J1L9C7</accession>
<evidence type="ECO:0000256" key="6">
    <source>
        <dbReference type="ARBA" id="ARBA00049743"/>
    </source>
</evidence>
<comment type="similarity">
    <text evidence="2 7">Belongs to the peroxisomal membrane protein PXMP2/4 family.</text>
</comment>
<reference evidence="9" key="1">
    <citation type="submission" date="2025-08" db="UniProtKB">
        <authorList>
            <consortium name="RefSeq"/>
        </authorList>
    </citation>
    <scope>IDENTIFICATION</scope>
    <source>
        <strain evidence="9">15085-1641.00</strain>
        <tissue evidence="9">Whole body</tissue>
    </source>
</reference>
<dbReference type="GO" id="GO:0015267">
    <property type="term" value="F:channel activity"/>
    <property type="evidence" value="ECO:0007669"/>
    <property type="project" value="TreeGrafter"/>
</dbReference>
<evidence type="ECO:0000256" key="5">
    <source>
        <dbReference type="ARBA" id="ARBA00023136"/>
    </source>
</evidence>
<keyword evidence="8" id="KW-1185">Reference proteome</keyword>
<dbReference type="GO" id="GO:0016020">
    <property type="term" value="C:membrane"/>
    <property type="evidence" value="ECO:0007669"/>
    <property type="project" value="UniProtKB-SubCell"/>
</dbReference>
<dbReference type="GO" id="GO:0005739">
    <property type="term" value="C:mitochondrion"/>
    <property type="evidence" value="ECO:0007669"/>
    <property type="project" value="TreeGrafter"/>
</dbReference>
<sequence>MKIVNHIREGVNVAALMSIGDVIAQLLIEKKKINDWDVGRTLRFGGVGLVVVGPALRKWYSTLDRLVSKDQSAVKRGFKKMLLDQVVFAPPFTLFLSYLVPFVNGEKHNQIVQNIRETYFSVLKHGLMLWPLAQTINFIVVPAQYQIIYVQLVALIWNAYLSGVLNK</sequence>
<keyword evidence="4 7" id="KW-1133">Transmembrane helix</keyword>
<evidence type="ECO:0000313" key="8">
    <source>
        <dbReference type="Proteomes" id="UP000504633"/>
    </source>
</evidence>
<dbReference type="OMA" id="WYQSKLA"/>
<dbReference type="OrthoDB" id="430207at2759"/>
<feature type="transmembrane region" description="Helical" evidence="7">
    <location>
        <begin position="81"/>
        <end position="100"/>
    </location>
</feature>
<dbReference type="PANTHER" id="PTHR11266:SF17">
    <property type="entry name" value="PROTEIN MPV17"/>
    <property type="match status" value="1"/>
</dbReference>
<dbReference type="GO" id="GO:1901858">
    <property type="term" value="P:regulation of mitochondrial DNA metabolic process"/>
    <property type="evidence" value="ECO:0007669"/>
    <property type="project" value="TreeGrafter"/>
</dbReference>
<dbReference type="PANTHER" id="PTHR11266">
    <property type="entry name" value="PEROXISOMAL MEMBRANE PROTEIN 2, PXMP2 MPV17"/>
    <property type="match status" value="1"/>
</dbReference>
<comment type="subcellular location">
    <subcellularLocation>
        <location evidence="1">Membrane</location>
        <topology evidence="1">Multi-pass membrane protein</topology>
    </subcellularLocation>
</comment>
<dbReference type="CTD" id="4358"/>
<evidence type="ECO:0000313" key="9">
    <source>
        <dbReference type="RefSeq" id="XP_023163274.1"/>
    </source>
</evidence>
<dbReference type="RefSeq" id="XP_023163274.1">
    <property type="nucleotide sequence ID" value="XM_023307506.2"/>
</dbReference>
<gene>
    <name evidence="9" type="primary">LOC111594275</name>
</gene>
<evidence type="ECO:0000256" key="2">
    <source>
        <dbReference type="ARBA" id="ARBA00006824"/>
    </source>
</evidence>
<evidence type="ECO:0000256" key="7">
    <source>
        <dbReference type="RuleBase" id="RU363053"/>
    </source>
</evidence>
<keyword evidence="5 7" id="KW-0472">Membrane</keyword>
<dbReference type="Pfam" id="PF04117">
    <property type="entry name" value="Mpv17_PMP22"/>
    <property type="match status" value="1"/>
</dbReference>
<dbReference type="GeneID" id="111594275"/>
<evidence type="ECO:0000256" key="4">
    <source>
        <dbReference type="ARBA" id="ARBA00022989"/>
    </source>
</evidence>
<protein>
    <recommendedName>
        <fullName evidence="6">Mitochondrial inner membrane protein Mpv17</fullName>
    </recommendedName>
</protein>
<evidence type="ECO:0000256" key="1">
    <source>
        <dbReference type="ARBA" id="ARBA00004141"/>
    </source>
</evidence>
<comment type="caution">
    <text evidence="7">Lacks conserved residue(s) required for the propagation of feature annotation.</text>
</comment>
<dbReference type="AlphaFoldDB" id="A0A6J1L9C7"/>
<proteinExistence type="inferred from homology"/>
<name>A0A6J1L9C7_DROHY</name>
<dbReference type="Proteomes" id="UP000504633">
    <property type="component" value="Unplaced"/>
</dbReference>